<organism evidence="2 3">
    <name type="scientific">Stylonychia lemnae</name>
    <name type="common">Ciliate</name>
    <dbReference type="NCBI Taxonomy" id="5949"/>
    <lineage>
        <taxon>Eukaryota</taxon>
        <taxon>Sar</taxon>
        <taxon>Alveolata</taxon>
        <taxon>Ciliophora</taxon>
        <taxon>Intramacronucleata</taxon>
        <taxon>Spirotrichea</taxon>
        <taxon>Stichotrichia</taxon>
        <taxon>Sporadotrichida</taxon>
        <taxon>Oxytrichidae</taxon>
        <taxon>Stylonychinae</taxon>
        <taxon>Stylonychia</taxon>
    </lineage>
</organism>
<accession>A0A078B0J1</accession>
<evidence type="ECO:0000313" key="3">
    <source>
        <dbReference type="Proteomes" id="UP000039865"/>
    </source>
</evidence>
<feature type="compositionally biased region" description="Polar residues" evidence="1">
    <location>
        <begin position="427"/>
        <end position="441"/>
    </location>
</feature>
<gene>
    <name evidence="2" type="primary">Contig16537.g17606</name>
    <name evidence="2" type="ORF">STYLEM_17164</name>
</gene>
<dbReference type="EMBL" id="CCKQ01016169">
    <property type="protein sequence ID" value="CDW88049.1"/>
    <property type="molecule type" value="Genomic_DNA"/>
</dbReference>
<feature type="region of interest" description="Disordered" evidence="1">
    <location>
        <begin position="410"/>
        <end position="441"/>
    </location>
</feature>
<keyword evidence="3" id="KW-1185">Reference proteome</keyword>
<evidence type="ECO:0000313" key="2">
    <source>
        <dbReference type="EMBL" id="CDW88049.1"/>
    </source>
</evidence>
<dbReference type="Proteomes" id="UP000039865">
    <property type="component" value="Unassembled WGS sequence"/>
</dbReference>
<reference evidence="2 3" key="1">
    <citation type="submission" date="2014-06" db="EMBL/GenBank/DDBJ databases">
        <authorList>
            <person name="Swart Estienne"/>
        </authorList>
    </citation>
    <scope>NUCLEOTIDE SEQUENCE [LARGE SCALE GENOMIC DNA]</scope>
    <source>
        <strain evidence="2 3">130c</strain>
    </source>
</reference>
<dbReference type="InParanoid" id="A0A078B0J1"/>
<name>A0A078B0J1_STYLE</name>
<protein>
    <submittedName>
        <fullName evidence="2">Uncharacterized protein</fullName>
    </submittedName>
</protein>
<dbReference type="AlphaFoldDB" id="A0A078B0J1"/>
<sequence>MVSNDKNEILKNNSTTSNYRFKSKSFAEAASQSTQSTDIISINGYVKDWVISDVSQSQSEVYLKIKQLQAKQMDQQQQILREIDEKLKQNKSEKQRKSFLNQSQQFFSSFKSLINRSRKNESLGEEEFSKEFKQSWKKDKRSQRLQNLSFSQQEQLINLNDSGFQSTQRMLNKSNHEMKVFLSSSSFLIPPEIQSIDMKQEKTQKIRPLTNNSYVETSNQSQKLDNALENKTLKSKTMLESQKKKLNNKFTFRSNDWHLDKDLLEVNLEEFELEDDGYLEQIEEEQKKLDTQHDFRGAKYQYTGEPDNDLFNLNLRPSNQKQQKENASQDKNNSTKYHDENIKNPLSSNQDYQGRKILRDNLIKFDEECPNGEDNQELVLSFREPTEGLSPRENYLDNHLQNIMSQSKQNIQYDQDLSSDDEDSSRKQTLLSQQRNQNGWM</sequence>
<evidence type="ECO:0000256" key="1">
    <source>
        <dbReference type="SAM" id="MobiDB-lite"/>
    </source>
</evidence>
<feature type="region of interest" description="Disordered" evidence="1">
    <location>
        <begin position="319"/>
        <end position="353"/>
    </location>
</feature>
<proteinExistence type="predicted"/>